<sequence length="113" mass="12459">MSPSSAPFANGCRAMASGLDTKITAGKMEIIANVCKNTAKALISEVNKHMLERKALGKGELFLTPEMIRNYIDSDRFTQAVNQIASAMTKKLNNTMRIQVRDTLPLHLAMTNF</sequence>
<dbReference type="EMBL" id="VSWD01000002">
    <property type="protein sequence ID" value="KAK3106871.1"/>
    <property type="molecule type" value="Genomic_DNA"/>
</dbReference>
<dbReference type="AlphaFoldDB" id="A0AA88YKU0"/>
<gene>
    <name evidence="1" type="ORF">FSP39_001739</name>
</gene>
<organism evidence="1 2">
    <name type="scientific">Pinctada imbricata</name>
    <name type="common">Atlantic pearl-oyster</name>
    <name type="synonym">Pinctada martensii</name>
    <dbReference type="NCBI Taxonomy" id="66713"/>
    <lineage>
        <taxon>Eukaryota</taxon>
        <taxon>Metazoa</taxon>
        <taxon>Spiralia</taxon>
        <taxon>Lophotrochozoa</taxon>
        <taxon>Mollusca</taxon>
        <taxon>Bivalvia</taxon>
        <taxon>Autobranchia</taxon>
        <taxon>Pteriomorphia</taxon>
        <taxon>Pterioida</taxon>
        <taxon>Pterioidea</taxon>
        <taxon>Pteriidae</taxon>
        <taxon>Pinctada</taxon>
    </lineage>
</organism>
<accession>A0AA88YKU0</accession>
<proteinExistence type="predicted"/>
<evidence type="ECO:0000313" key="1">
    <source>
        <dbReference type="EMBL" id="KAK3106871.1"/>
    </source>
</evidence>
<dbReference type="Proteomes" id="UP001186944">
    <property type="component" value="Unassembled WGS sequence"/>
</dbReference>
<comment type="caution">
    <text evidence="1">The sequence shown here is derived from an EMBL/GenBank/DDBJ whole genome shotgun (WGS) entry which is preliminary data.</text>
</comment>
<keyword evidence="2" id="KW-1185">Reference proteome</keyword>
<evidence type="ECO:0000313" key="2">
    <source>
        <dbReference type="Proteomes" id="UP001186944"/>
    </source>
</evidence>
<protein>
    <submittedName>
        <fullName evidence="1">Uncharacterized protein</fullName>
    </submittedName>
</protein>
<reference evidence="1" key="1">
    <citation type="submission" date="2019-08" db="EMBL/GenBank/DDBJ databases">
        <title>The improved chromosome-level genome for the pearl oyster Pinctada fucata martensii using PacBio sequencing and Hi-C.</title>
        <authorList>
            <person name="Zheng Z."/>
        </authorList>
    </citation>
    <scope>NUCLEOTIDE SEQUENCE</scope>
    <source>
        <strain evidence="1">ZZ-2019</strain>
        <tissue evidence="1">Adductor muscle</tissue>
    </source>
</reference>
<name>A0AA88YKU0_PINIB</name>